<dbReference type="Pfam" id="PF06050">
    <property type="entry name" value="HGD-D"/>
    <property type="match status" value="1"/>
</dbReference>
<reference evidence="1 2" key="1">
    <citation type="submission" date="2019-04" db="EMBL/GenBank/DDBJ databases">
        <authorList>
            <person name="Jiang L."/>
        </authorList>
    </citation>
    <scope>NUCLEOTIDE SEQUENCE [LARGE SCALE GENOMIC DNA]</scope>
    <source>
        <strain evidence="1 2">YIM 131853</strain>
    </source>
</reference>
<protein>
    <submittedName>
        <fullName evidence="1">2-hydroxyacyl-CoA dehydratase</fullName>
    </submittedName>
</protein>
<sequence>MARRAHRVGARRVPRLWRRGARRAERGRGAVTAALERAYLELLPSARQRAESGQPVVGIVGRDVPAVLVSAAGAQPYRLGAGRQAAAPSAAPSAAQSAAEATAIMGGAVDRAALVLLAEILSGSLDFLAGILIAHDCEASVRLHFALQELYRRGSSTIPVHLVDQVHLDRPSTLRFNTHQLEAMTDVLRSWTGSGITRDALESAHAEHSMVRASLSDVQVARRTRRMSGLSALHAYAVGVGSSPAAALALLEGRERGADTADALPVFLTGSAPIGDELYRAIEDAGAVVVGEDHDWGDPILSDLLPERLPAELPDALRELALSRLHGDPASASSTMAARAAATRSGVEATRARALLSIVRPHDEAPLWDWKRQRELAGVPHLEVRGEAAEDPSAVAAAIGELRAAS</sequence>
<dbReference type="AlphaFoldDB" id="A0A4S4FMF8"/>
<evidence type="ECO:0000313" key="1">
    <source>
        <dbReference type="EMBL" id="THG31589.1"/>
    </source>
</evidence>
<evidence type="ECO:0000313" key="2">
    <source>
        <dbReference type="Proteomes" id="UP000309133"/>
    </source>
</evidence>
<keyword evidence="2" id="KW-1185">Reference proteome</keyword>
<proteinExistence type="predicted"/>
<gene>
    <name evidence="1" type="ORF">E6C64_05825</name>
</gene>
<organism evidence="1 2">
    <name type="scientific">Naasia lichenicola</name>
    <dbReference type="NCBI Taxonomy" id="2565933"/>
    <lineage>
        <taxon>Bacteria</taxon>
        <taxon>Bacillati</taxon>
        <taxon>Actinomycetota</taxon>
        <taxon>Actinomycetes</taxon>
        <taxon>Micrococcales</taxon>
        <taxon>Microbacteriaceae</taxon>
        <taxon>Naasia</taxon>
    </lineage>
</organism>
<dbReference type="Proteomes" id="UP000309133">
    <property type="component" value="Unassembled WGS sequence"/>
</dbReference>
<dbReference type="Gene3D" id="3.40.50.11890">
    <property type="match status" value="1"/>
</dbReference>
<comment type="caution">
    <text evidence="1">The sequence shown here is derived from an EMBL/GenBank/DDBJ whole genome shotgun (WGS) entry which is preliminary data.</text>
</comment>
<dbReference type="EMBL" id="SSSM01000003">
    <property type="protein sequence ID" value="THG31589.1"/>
    <property type="molecule type" value="Genomic_DNA"/>
</dbReference>
<dbReference type="InterPro" id="IPR010327">
    <property type="entry name" value="FldB/FldC_alpha/beta"/>
</dbReference>
<accession>A0A4S4FMF8</accession>
<name>A0A4S4FMF8_9MICO</name>